<proteinExistence type="predicted"/>
<evidence type="ECO:0000313" key="1">
    <source>
        <dbReference type="EMBL" id="EXB38593.1"/>
    </source>
</evidence>
<dbReference type="EMBL" id="KE343699">
    <property type="protein sequence ID" value="EXB38593.1"/>
    <property type="molecule type" value="Genomic_DNA"/>
</dbReference>
<name>W9QUC1_9ROSA</name>
<dbReference type="Proteomes" id="UP000030645">
    <property type="component" value="Unassembled WGS sequence"/>
</dbReference>
<dbReference type="AlphaFoldDB" id="W9QUC1"/>
<protein>
    <submittedName>
        <fullName evidence="1">Uncharacterized protein</fullName>
    </submittedName>
</protein>
<evidence type="ECO:0000313" key="2">
    <source>
        <dbReference type="Proteomes" id="UP000030645"/>
    </source>
</evidence>
<organism evidence="1 2">
    <name type="scientific">Morus notabilis</name>
    <dbReference type="NCBI Taxonomy" id="981085"/>
    <lineage>
        <taxon>Eukaryota</taxon>
        <taxon>Viridiplantae</taxon>
        <taxon>Streptophyta</taxon>
        <taxon>Embryophyta</taxon>
        <taxon>Tracheophyta</taxon>
        <taxon>Spermatophyta</taxon>
        <taxon>Magnoliopsida</taxon>
        <taxon>eudicotyledons</taxon>
        <taxon>Gunneridae</taxon>
        <taxon>Pentapetalae</taxon>
        <taxon>rosids</taxon>
        <taxon>fabids</taxon>
        <taxon>Rosales</taxon>
        <taxon>Moraceae</taxon>
        <taxon>Moreae</taxon>
        <taxon>Morus</taxon>
    </lineage>
</organism>
<reference evidence="2" key="1">
    <citation type="submission" date="2013-01" db="EMBL/GenBank/DDBJ databases">
        <title>Draft Genome Sequence of a Mulberry Tree, Morus notabilis C.K. Schneid.</title>
        <authorList>
            <person name="He N."/>
            <person name="Zhao S."/>
        </authorList>
    </citation>
    <scope>NUCLEOTIDE SEQUENCE</scope>
</reference>
<sequence>MLQSGISSMQSAVIGLCLDRRVAAWKLGWNLKLLAIVCSVSLQFLTHLVLRDVNEARQTVSRPIYV</sequence>
<gene>
    <name evidence="1" type="ORF">L484_003473</name>
</gene>
<accession>W9QUC1</accession>
<keyword evidence="2" id="KW-1185">Reference proteome</keyword>